<feature type="region of interest" description="Disordered" evidence="1">
    <location>
        <begin position="734"/>
        <end position="757"/>
    </location>
</feature>
<dbReference type="PANTHER" id="PTHR47584">
    <property type="match status" value="1"/>
</dbReference>
<sequence length="787" mass="88363">MSIMSTPRNQNGARRGRKSNNEAITTIDGETSREGQYLSKDRNCQVVLELVIAELRAGDYRSRMPDAAAKKRIENKYFELVGEKICWDPEITNKIGYMRKLWSINGQLIKRTGVAVDQSTGQIDMMQTWWADRIAEYGNKGKFVSVLQKKPLPFKDLLDQIFGEHDVEQDERYSPHMLGQHIQQIQLSLPSNDDTVFDQMQEDQSVEQIADVTNDQGSQPPTRRTSARRPPRRRSSFETQVESGFQRVIDTRQDILEELRSRKVQKLSYGDATAVLEKLPIEQLGVFLWAANKLLKNEVDVREAFIKMESQDIKIRYLESLVGIDRYGNPCTHVDLLMTSQNLFQNVGMTGASSMGTETVRTDFMGLLGMHSSELEESTKNAARVVHIHDDGSDAEKLDLRIIYLLSRGTENLEEDELVELMLLEEEEFMQRYMHPILEYYKNNFCKNPMNNVKPSGGSPSTSSRSESSETKSYPPTLEVDASTVARSSPMNESQLLGRAAAVADESGNSNPQISATVEIVPEEVGPEATSTQTMPVVPSSVIAPPTVENLNTQSPQEGVKTQAALWKDKHSSEACTRQNVPQRAGKAPIASQYPIVGTSKTQNMHNAPAKVPAPDLRGKQKSKKQWVRPESIKRPLIIEEAPLKQSGPSKELAAPTHDLEEGEIFVDFRNLELSSASPKSSTSLDEDDPGSEGKERRELWSEISFLSPPPLSAIYLGLWNKIKDVDFEEATMENSGVHMHQSENDSDDENDVRGNEETSTAVYMKIVRDQIATQLWSDKRLGSRRV</sequence>
<evidence type="ECO:0000313" key="3">
    <source>
        <dbReference type="Proteomes" id="UP000824890"/>
    </source>
</evidence>
<keyword evidence="3" id="KW-1185">Reference proteome</keyword>
<organism evidence="2 3">
    <name type="scientific">Brassica napus</name>
    <name type="common">Rape</name>
    <dbReference type="NCBI Taxonomy" id="3708"/>
    <lineage>
        <taxon>Eukaryota</taxon>
        <taxon>Viridiplantae</taxon>
        <taxon>Streptophyta</taxon>
        <taxon>Embryophyta</taxon>
        <taxon>Tracheophyta</taxon>
        <taxon>Spermatophyta</taxon>
        <taxon>Magnoliopsida</taxon>
        <taxon>eudicotyledons</taxon>
        <taxon>Gunneridae</taxon>
        <taxon>Pentapetalae</taxon>
        <taxon>rosids</taxon>
        <taxon>malvids</taxon>
        <taxon>Brassicales</taxon>
        <taxon>Brassicaceae</taxon>
        <taxon>Brassiceae</taxon>
        <taxon>Brassica</taxon>
    </lineage>
</organism>
<reference evidence="2 3" key="1">
    <citation type="submission" date="2021-05" db="EMBL/GenBank/DDBJ databases">
        <title>Genome Assembly of Synthetic Allotetraploid Brassica napus Reveals Homoeologous Exchanges between Subgenomes.</title>
        <authorList>
            <person name="Davis J.T."/>
        </authorList>
    </citation>
    <scope>NUCLEOTIDE SEQUENCE [LARGE SCALE GENOMIC DNA]</scope>
    <source>
        <strain evidence="3">cv. Da-Ae</strain>
        <tissue evidence="2">Seedling</tissue>
    </source>
</reference>
<name>A0ABQ8B0B2_BRANA</name>
<feature type="region of interest" description="Disordered" evidence="1">
    <location>
        <begin position="212"/>
        <end position="240"/>
    </location>
</feature>
<accession>A0ABQ8B0B2</accession>
<dbReference type="InterPro" id="IPR045026">
    <property type="entry name" value="LIMYB"/>
</dbReference>
<feature type="region of interest" description="Disordered" evidence="1">
    <location>
        <begin position="452"/>
        <end position="489"/>
    </location>
</feature>
<evidence type="ECO:0000313" key="2">
    <source>
        <dbReference type="EMBL" id="KAH0898153.1"/>
    </source>
</evidence>
<feature type="compositionally biased region" description="Polar residues" evidence="1">
    <location>
        <begin position="1"/>
        <end position="12"/>
    </location>
</feature>
<gene>
    <name evidence="2" type="ORF">HID58_047721</name>
</gene>
<proteinExistence type="predicted"/>
<feature type="region of interest" description="Disordered" evidence="1">
    <location>
        <begin position="601"/>
        <end position="629"/>
    </location>
</feature>
<feature type="region of interest" description="Disordered" evidence="1">
    <location>
        <begin position="1"/>
        <end position="32"/>
    </location>
</feature>
<evidence type="ECO:0008006" key="4">
    <source>
        <dbReference type="Google" id="ProtNLM"/>
    </source>
</evidence>
<dbReference type="EMBL" id="JAGKQM010000012">
    <property type="protein sequence ID" value="KAH0898153.1"/>
    <property type="molecule type" value="Genomic_DNA"/>
</dbReference>
<protein>
    <recommendedName>
        <fullName evidence="4">Myb/SANT-like domain-containing protein</fullName>
    </recommendedName>
</protein>
<dbReference type="PANTHER" id="PTHR47584:SF17">
    <property type="entry name" value="MYB_SANT-LIKE DNA-BINDING DOMAIN PROTEIN"/>
    <property type="match status" value="1"/>
</dbReference>
<evidence type="ECO:0000256" key="1">
    <source>
        <dbReference type="SAM" id="MobiDB-lite"/>
    </source>
</evidence>
<feature type="compositionally biased region" description="Basic residues" evidence="1">
    <location>
        <begin position="225"/>
        <end position="234"/>
    </location>
</feature>
<feature type="compositionally biased region" description="Low complexity" evidence="1">
    <location>
        <begin position="454"/>
        <end position="466"/>
    </location>
</feature>
<dbReference type="Proteomes" id="UP000824890">
    <property type="component" value="Unassembled WGS sequence"/>
</dbReference>
<comment type="caution">
    <text evidence="2">The sequence shown here is derived from an EMBL/GenBank/DDBJ whole genome shotgun (WGS) entry which is preliminary data.</text>
</comment>
<feature type="region of interest" description="Disordered" evidence="1">
    <location>
        <begin position="677"/>
        <end position="697"/>
    </location>
</feature>